<comment type="caution">
    <text evidence="11">The sequence shown here is derived from an EMBL/GenBank/DDBJ whole genome shotgun (WGS) entry which is preliminary data.</text>
</comment>
<comment type="subcellular location">
    <subcellularLocation>
        <location evidence="10">Cell membrane</location>
        <topology evidence="10">Multi-pass membrane protein</topology>
    </subcellularLocation>
    <subcellularLocation>
        <location evidence="10">Bacterial flagellum basal body</location>
    </subcellularLocation>
</comment>
<feature type="transmembrane region" description="Helical" evidence="10">
    <location>
        <begin position="174"/>
        <end position="203"/>
    </location>
</feature>
<dbReference type="InterPro" id="IPR006303">
    <property type="entry name" value="FliR"/>
</dbReference>
<evidence type="ECO:0000256" key="1">
    <source>
        <dbReference type="ARBA" id="ARBA00002578"/>
    </source>
</evidence>
<evidence type="ECO:0000256" key="9">
    <source>
        <dbReference type="NCBIfam" id="TIGR01400"/>
    </source>
</evidence>
<dbReference type="PRINTS" id="PR00953">
    <property type="entry name" value="TYPE3IMRPROT"/>
</dbReference>
<keyword evidence="11" id="KW-0966">Cell projection</keyword>
<keyword evidence="5 10" id="KW-0812">Transmembrane</keyword>
<evidence type="ECO:0000313" key="12">
    <source>
        <dbReference type="Proteomes" id="UP001269819"/>
    </source>
</evidence>
<evidence type="ECO:0000256" key="4">
    <source>
        <dbReference type="ARBA" id="ARBA00022475"/>
    </source>
</evidence>
<sequence length="262" mass="28430">MSLVELTGADITSLLGRLWWPFLRIGALLWTMPMFGDRLTAVRVRVLLSLALAALMAPMLPPMPSVDPFSLTALVMAGEQILLGFFLGFMLQMLFALMSLLGQILSMQMGLAMGIMNDPTNGQAVPLMGQLLIILGAFLFFVFDGHLVAIDILVESFFTWPPGQSIYALDLNRVLALFGWMFGGALLLAMPAVVAMLIVNLTFGVMNRSAPSMNVIALGFPLSMLMGLLSLMLTVAGVPGRYGEFTTHVLDEMRLLVTTVSP</sequence>
<keyword evidence="11" id="KW-0969">Cilium</keyword>
<keyword evidence="4 10" id="KW-1003">Cell membrane</keyword>
<dbReference type="InterPro" id="IPR002010">
    <property type="entry name" value="T3SS_IM_R"/>
</dbReference>
<dbReference type="PANTHER" id="PTHR30065">
    <property type="entry name" value="FLAGELLAR BIOSYNTHETIC PROTEIN FLIR"/>
    <property type="match status" value="1"/>
</dbReference>
<feature type="transmembrane region" description="Helical" evidence="10">
    <location>
        <begin position="127"/>
        <end position="154"/>
    </location>
</feature>
<keyword evidence="11" id="KW-0282">Flagellum</keyword>
<evidence type="ECO:0000256" key="6">
    <source>
        <dbReference type="ARBA" id="ARBA00022989"/>
    </source>
</evidence>
<proteinExistence type="inferred from homology"/>
<feature type="transmembrane region" description="Helical" evidence="10">
    <location>
        <begin position="81"/>
        <end position="106"/>
    </location>
</feature>
<keyword evidence="12" id="KW-1185">Reference proteome</keyword>
<evidence type="ECO:0000256" key="10">
    <source>
        <dbReference type="RuleBase" id="RU362071"/>
    </source>
</evidence>
<evidence type="ECO:0000256" key="5">
    <source>
        <dbReference type="ARBA" id="ARBA00022692"/>
    </source>
</evidence>
<feature type="transmembrane region" description="Helical" evidence="10">
    <location>
        <begin position="215"/>
        <end position="238"/>
    </location>
</feature>
<dbReference type="Pfam" id="PF01311">
    <property type="entry name" value="Bac_export_1"/>
    <property type="match status" value="1"/>
</dbReference>
<accession>A0ABU3VWG8</accession>
<reference evidence="11 12" key="1">
    <citation type="submission" date="2023-10" db="EMBL/GenBank/DDBJ databases">
        <title>Characteristics and mechanism of a salt-tolerant marine origin heterotrophic nitrifying- aerobic denitrifying bacteria Marinobacter xestospongiae HN1.</title>
        <authorList>
            <person name="Qi R."/>
        </authorList>
    </citation>
    <scope>NUCLEOTIDE SEQUENCE [LARGE SCALE GENOMIC DNA]</scope>
    <source>
        <strain evidence="11 12">HN1</strain>
    </source>
</reference>
<dbReference type="Proteomes" id="UP001269819">
    <property type="component" value="Unassembled WGS sequence"/>
</dbReference>
<evidence type="ECO:0000256" key="3">
    <source>
        <dbReference type="ARBA" id="ARBA00021717"/>
    </source>
</evidence>
<dbReference type="EMBL" id="JAWIIJ010000004">
    <property type="protein sequence ID" value="MDV2078622.1"/>
    <property type="molecule type" value="Genomic_DNA"/>
</dbReference>
<organism evidence="11 12">
    <name type="scientific">Marinobacter xestospongiae</name>
    <dbReference type="NCBI Taxonomy" id="994319"/>
    <lineage>
        <taxon>Bacteria</taxon>
        <taxon>Pseudomonadati</taxon>
        <taxon>Pseudomonadota</taxon>
        <taxon>Gammaproteobacteria</taxon>
        <taxon>Pseudomonadales</taxon>
        <taxon>Marinobacteraceae</taxon>
        <taxon>Marinobacter</taxon>
    </lineage>
</organism>
<comment type="function">
    <text evidence="1 10">Role in flagellar biosynthesis.</text>
</comment>
<feature type="transmembrane region" description="Helical" evidence="10">
    <location>
        <begin position="42"/>
        <end position="61"/>
    </location>
</feature>
<evidence type="ECO:0000313" key="11">
    <source>
        <dbReference type="EMBL" id="MDV2078622.1"/>
    </source>
</evidence>
<dbReference type="PANTHER" id="PTHR30065:SF8">
    <property type="entry name" value="FLAGELLAR BIOSYNTHETIC PROTEIN FLIR"/>
    <property type="match status" value="1"/>
</dbReference>
<dbReference type="NCBIfam" id="TIGR01400">
    <property type="entry name" value="fliR"/>
    <property type="match status" value="1"/>
</dbReference>
<dbReference type="RefSeq" id="WP_248166804.1">
    <property type="nucleotide sequence ID" value="NZ_BAABBC010000009.1"/>
</dbReference>
<feature type="transmembrane region" description="Helical" evidence="10">
    <location>
        <begin position="18"/>
        <end position="35"/>
    </location>
</feature>
<name>A0ABU3VWG8_9GAMM</name>
<protein>
    <recommendedName>
        <fullName evidence="3 9">Flagellar biosynthetic protein FliR</fullName>
    </recommendedName>
</protein>
<keyword evidence="7 10" id="KW-0472">Membrane</keyword>
<keyword evidence="8 10" id="KW-0975">Bacterial flagellum</keyword>
<evidence type="ECO:0000256" key="7">
    <source>
        <dbReference type="ARBA" id="ARBA00023136"/>
    </source>
</evidence>
<evidence type="ECO:0000256" key="2">
    <source>
        <dbReference type="ARBA" id="ARBA00009772"/>
    </source>
</evidence>
<gene>
    <name evidence="11" type="primary">fliR</name>
    <name evidence="11" type="ORF">RYS15_07990</name>
</gene>
<keyword evidence="6 10" id="KW-1133">Transmembrane helix</keyword>
<evidence type="ECO:0000256" key="8">
    <source>
        <dbReference type="ARBA" id="ARBA00023143"/>
    </source>
</evidence>
<comment type="similarity">
    <text evidence="2 10">Belongs to the FliR/MopE/SpaR family.</text>
</comment>